<keyword evidence="1" id="KW-0732">Signal</keyword>
<sequence length="232" mass="26159">MQSMKTNFAEYISGLTADFTPIVGGDLQQEDFIAIDLSANNPELLKLEQLSSEAFSIFIDHNLKVAGKKVAFGGYNEVRKLYQRSQLFNKNLEEFLNRNIHIGLDIWTAEGTDVLAVLEGEVHSFQDNANFGDYGPTVILKHDFDDEIFYSLYGHLSRKSLEKIEVGQQVKAQEKIAELGAAEENGDYAPHLHFQIIKDLQQNKGDYPGVASKKDLDFYLENCPDPNLLLKI</sequence>
<feature type="domain" description="M23ase beta-sheet core" evidence="2">
    <location>
        <begin position="100"/>
        <end position="199"/>
    </location>
</feature>
<dbReference type="InterPro" id="IPR011055">
    <property type="entry name" value="Dup_hybrid_motif"/>
</dbReference>
<dbReference type="PANTHER" id="PTHR21666:SF289">
    <property type="entry name" value="L-ALA--D-GLU ENDOPEPTIDASE"/>
    <property type="match status" value="1"/>
</dbReference>
<dbReference type="SUPFAM" id="SSF51261">
    <property type="entry name" value="Duplicated hybrid motif"/>
    <property type="match status" value="1"/>
</dbReference>
<dbReference type="CDD" id="cd12797">
    <property type="entry name" value="M23_peptidase"/>
    <property type="match status" value="1"/>
</dbReference>
<evidence type="ECO:0000313" key="4">
    <source>
        <dbReference type="Proteomes" id="UP000264330"/>
    </source>
</evidence>
<evidence type="ECO:0000313" key="3">
    <source>
        <dbReference type="EMBL" id="HCV82067.1"/>
    </source>
</evidence>
<evidence type="ECO:0000256" key="1">
    <source>
        <dbReference type="ARBA" id="ARBA00022729"/>
    </source>
</evidence>
<accession>A0A3D5J237</accession>
<dbReference type="Pfam" id="PF01551">
    <property type="entry name" value="Peptidase_M23"/>
    <property type="match status" value="1"/>
</dbReference>
<dbReference type="Proteomes" id="UP000264330">
    <property type="component" value="Unassembled WGS sequence"/>
</dbReference>
<reference evidence="3 4" key="1">
    <citation type="journal article" date="2018" name="Nat. Biotechnol.">
        <title>A standardized bacterial taxonomy based on genome phylogeny substantially revises the tree of life.</title>
        <authorList>
            <person name="Parks D.H."/>
            <person name="Chuvochina M."/>
            <person name="Waite D.W."/>
            <person name="Rinke C."/>
            <person name="Skarshewski A."/>
            <person name="Chaumeil P.A."/>
            <person name="Hugenholtz P."/>
        </authorList>
    </citation>
    <scope>NUCLEOTIDE SEQUENCE [LARGE SCALE GENOMIC DNA]</scope>
    <source>
        <strain evidence="3">UBA9359</strain>
    </source>
</reference>
<dbReference type="GO" id="GO:0004222">
    <property type="term" value="F:metalloendopeptidase activity"/>
    <property type="evidence" value="ECO:0007669"/>
    <property type="project" value="TreeGrafter"/>
</dbReference>
<dbReference type="PANTHER" id="PTHR21666">
    <property type="entry name" value="PEPTIDASE-RELATED"/>
    <property type="match status" value="1"/>
</dbReference>
<dbReference type="EMBL" id="DPMF01000310">
    <property type="protein sequence ID" value="HCV82067.1"/>
    <property type="molecule type" value="Genomic_DNA"/>
</dbReference>
<proteinExistence type="predicted"/>
<comment type="caution">
    <text evidence="3">The sequence shown here is derived from an EMBL/GenBank/DDBJ whole genome shotgun (WGS) entry which is preliminary data.</text>
</comment>
<dbReference type="AlphaFoldDB" id="A0A3D5J237"/>
<dbReference type="RefSeq" id="WP_013070577.1">
    <property type="nucleotide sequence ID" value="NZ_CAJXAW010000040.1"/>
</dbReference>
<gene>
    <name evidence="3" type="ORF">DGQ38_13560</name>
</gene>
<protein>
    <submittedName>
        <fullName evidence="3">Peptidase M23</fullName>
    </submittedName>
</protein>
<dbReference type="Gene3D" id="2.70.70.10">
    <property type="entry name" value="Glucose Permease (Domain IIA)"/>
    <property type="match status" value="1"/>
</dbReference>
<organism evidence="3 4">
    <name type="scientific">Zunongwangia profunda</name>
    <dbReference type="NCBI Taxonomy" id="398743"/>
    <lineage>
        <taxon>Bacteria</taxon>
        <taxon>Pseudomonadati</taxon>
        <taxon>Bacteroidota</taxon>
        <taxon>Flavobacteriia</taxon>
        <taxon>Flavobacteriales</taxon>
        <taxon>Flavobacteriaceae</taxon>
        <taxon>Zunongwangia</taxon>
    </lineage>
</organism>
<evidence type="ECO:0000259" key="2">
    <source>
        <dbReference type="Pfam" id="PF01551"/>
    </source>
</evidence>
<dbReference type="InterPro" id="IPR050570">
    <property type="entry name" value="Cell_wall_metabolism_enzyme"/>
</dbReference>
<dbReference type="OMA" id="NFGDYGP"/>
<name>A0A3D5J237_9FLAO</name>
<dbReference type="InterPro" id="IPR016047">
    <property type="entry name" value="M23ase_b-sheet_dom"/>
</dbReference>